<dbReference type="InterPro" id="IPR004675">
    <property type="entry name" value="AhpD_core"/>
</dbReference>
<organism evidence="2 3">
    <name type="scientific">Cystobacter fuscus (strain ATCC 25194 / DSM 2262 / NBRC 100088 / M29)</name>
    <dbReference type="NCBI Taxonomy" id="1242864"/>
    <lineage>
        <taxon>Bacteria</taxon>
        <taxon>Pseudomonadati</taxon>
        <taxon>Myxococcota</taxon>
        <taxon>Myxococcia</taxon>
        <taxon>Myxococcales</taxon>
        <taxon>Cystobacterineae</taxon>
        <taxon>Archangiaceae</taxon>
        <taxon>Cystobacter</taxon>
    </lineage>
</organism>
<comment type="caution">
    <text evidence="2">The sequence shown here is derived from an EMBL/GenBank/DDBJ whole genome shotgun (WGS) entry which is preliminary data.</text>
</comment>
<reference evidence="2" key="1">
    <citation type="submission" date="2013-05" db="EMBL/GenBank/DDBJ databases">
        <title>Genome assembly of Cystobacter fuscus DSM 2262.</title>
        <authorList>
            <person name="Sharma G."/>
            <person name="Khatri I."/>
            <person name="Kaur C."/>
            <person name="Mayilraj S."/>
            <person name="Subramanian S."/>
        </authorList>
    </citation>
    <scope>NUCLEOTIDE SEQUENCE [LARGE SCALE GENOMIC DNA]</scope>
    <source>
        <strain evidence="2">DSM 2262</strain>
    </source>
</reference>
<dbReference type="PANTHER" id="PTHR34846">
    <property type="entry name" value="4-CARBOXYMUCONOLACTONE DECARBOXYLASE FAMILY PROTEIN (AFU_ORTHOLOGUE AFUA_6G11590)"/>
    <property type="match status" value="1"/>
</dbReference>
<sequence length="151" mass="16530">MSQRIDFATLATPAFKALNGVRVALDQSGLPSRLRELVFLRVSQLNGCAFCIDQHSRHLLEDELPLESLLLVPVWREAGERFSARERAALEWAEVVTRVADTGVPDAAFEAVSAHFQGKELADLTVAIGLMNSYNRLGVGFRLAPGAPKKS</sequence>
<dbReference type="InterPro" id="IPR029032">
    <property type="entry name" value="AhpD-like"/>
</dbReference>
<dbReference type="Proteomes" id="UP000011682">
    <property type="component" value="Unassembled WGS sequence"/>
</dbReference>
<dbReference type="OrthoDB" id="9801997at2"/>
<feature type="domain" description="Carboxymuconolactone decarboxylase-like" evidence="1">
    <location>
        <begin position="15"/>
        <end position="94"/>
    </location>
</feature>
<dbReference type="InterPro" id="IPR003779">
    <property type="entry name" value="CMD-like"/>
</dbReference>
<dbReference type="EMBL" id="ANAH02000065">
    <property type="protein sequence ID" value="EPX56854.1"/>
    <property type="molecule type" value="Genomic_DNA"/>
</dbReference>
<dbReference type="SUPFAM" id="SSF69118">
    <property type="entry name" value="AhpD-like"/>
    <property type="match status" value="1"/>
</dbReference>
<keyword evidence="3" id="KW-1185">Reference proteome</keyword>
<proteinExistence type="predicted"/>
<dbReference type="NCBIfam" id="TIGR00778">
    <property type="entry name" value="ahpD_dom"/>
    <property type="match status" value="1"/>
</dbReference>
<evidence type="ECO:0000313" key="2">
    <source>
        <dbReference type="EMBL" id="EPX56854.1"/>
    </source>
</evidence>
<protein>
    <submittedName>
        <fullName evidence="2">Carboxymuconolactone decarboxylase family protein</fullName>
    </submittedName>
</protein>
<dbReference type="Gene3D" id="1.20.1290.10">
    <property type="entry name" value="AhpD-like"/>
    <property type="match status" value="1"/>
</dbReference>
<evidence type="ECO:0000313" key="3">
    <source>
        <dbReference type="Proteomes" id="UP000011682"/>
    </source>
</evidence>
<accession>S9Q693</accession>
<dbReference type="GO" id="GO:0051920">
    <property type="term" value="F:peroxiredoxin activity"/>
    <property type="evidence" value="ECO:0007669"/>
    <property type="project" value="InterPro"/>
</dbReference>
<name>S9Q693_CYSF2</name>
<dbReference type="PANTHER" id="PTHR34846:SF10">
    <property type="entry name" value="CYTOPLASMIC PROTEIN"/>
    <property type="match status" value="1"/>
</dbReference>
<dbReference type="AlphaFoldDB" id="S9Q693"/>
<gene>
    <name evidence="2" type="ORF">D187_007289</name>
</gene>
<evidence type="ECO:0000259" key="1">
    <source>
        <dbReference type="Pfam" id="PF02627"/>
    </source>
</evidence>
<dbReference type="RefSeq" id="WP_002626095.1">
    <property type="nucleotide sequence ID" value="NZ_ANAH02000065.1"/>
</dbReference>
<dbReference type="eggNOG" id="COG2128">
    <property type="taxonomic scope" value="Bacteria"/>
</dbReference>
<dbReference type="Pfam" id="PF02627">
    <property type="entry name" value="CMD"/>
    <property type="match status" value="1"/>
</dbReference>